<dbReference type="GO" id="GO:0005506">
    <property type="term" value="F:iron ion binding"/>
    <property type="evidence" value="ECO:0007669"/>
    <property type="project" value="InterPro"/>
</dbReference>
<feature type="transmembrane region" description="Helical" evidence="8">
    <location>
        <begin position="76"/>
        <end position="95"/>
    </location>
</feature>
<evidence type="ECO:0000256" key="3">
    <source>
        <dbReference type="ARBA" id="ARBA00022989"/>
    </source>
</evidence>
<keyword evidence="3 8" id="KW-1133">Transmembrane helix</keyword>
<evidence type="ECO:0000313" key="11">
    <source>
        <dbReference type="Proteomes" id="UP000284322"/>
    </source>
</evidence>
<keyword evidence="2 8" id="KW-0812">Transmembrane</keyword>
<dbReference type="PANTHER" id="PTHR21624">
    <property type="entry name" value="STEROL DESATURASE-RELATED PROTEIN"/>
    <property type="match status" value="1"/>
</dbReference>
<dbReference type="Pfam" id="PF04116">
    <property type="entry name" value="FA_hydroxylase"/>
    <property type="match status" value="1"/>
</dbReference>
<gene>
    <name evidence="10" type="ORF">D6858_15225</name>
</gene>
<feature type="transmembrane region" description="Helical" evidence="8">
    <location>
        <begin position="38"/>
        <end position="64"/>
    </location>
</feature>
<dbReference type="PANTHER" id="PTHR21624:SF1">
    <property type="entry name" value="ALKYLGLYCEROL MONOOXYGENASE"/>
    <property type="match status" value="1"/>
</dbReference>
<dbReference type="GO" id="GO:0016020">
    <property type="term" value="C:membrane"/>
    <property type="evidence" value="ECO:0007669"/>
    <property type="project" value="GOC"/>
</dbReference>
<evidence type="ECO:0000256" key="1">
    <source>
        <dbReference type="ARBA" id="ARBA00004127"/>
    </source>
</evidence>
<dbReference type="GO" id="GO:0008610">
    <property type="term" value="P:lipid biosynthetic process"/>
    <property type="evidence" value="ECO:0007669"/>
    <property type="project" value="InterPro"/>
</dbReference>
<dbReference type="OrthoDB" id="9770329at2"/>
<dbReference type="AlphaFoldDB" id="A0A419QY61"/>
<name>A0A419QY61_9SPHN</name>
<keyword evidence="5" id="KW-0443">Lipid metabolism</keyword>
<dbReference type="RefSeq" id="WP_120112571.1">
    <property type="nucleotide sequence ID" value="NZ_DATCMS010000004.1"/>
</dbReference>
<evidence type="ECO:0000313" key="10">
    <source>
        <dbReference type="EMBL" id="RJX65647.1"/>
    </source>
</evidence>
<dbReference type="InterPro" id="IPR051689">
    <property type="entry name" value="Sterol_desaturase/TMEM195"/>
</dbReference>
<dbReference type="GO" id="GO:0050479">
    <property type="term" value="F:glyceryl-ether monooxygenase activity"/>
    <property type="evidence" value="ECO:0007669"/>
    <property type="project" value="TreeGrafter"/>
</dbReference>
<feature type="region of interest" description="Disordered" evidence="7">
    <location>
        <begin position="295"/>
        <end position="320"/>
    </location>
</feature>
<feature type="transmembrane region" description="Helical" evidence="8">
    <location>
        <begin position="6"/>
        <end position="26"/>
    </location>
</feature>
<evidence type="ECO:0000256" key="2">
    <source>
        <dbReference type="ARBA" id="ARBA00022692"/>
    </source>
</evidence>
<keyword evidence="6 8" id="KW-0472">Membrane</keyword>
<dbReference type="InterPro" id="IPR006694">
    <property type="entry name" value="Fatty_acid_hydroxylase"/>
</dbReference>
<dbReference type="GO" id="GO:0006643">
    <property type="term" value="P:membrane lipid metabolic process"/>
    <property type="evidence" value="ECO:0007669"/>
    <property type="project" value="TreeGrafter"/>
</dbReference>
<evidence type="ECO:0000256" key="5">
    <source>
        <dbReference type="ARBA" id="ARBA00023098"/>
    </source>
</evidence>
<accession>A0A419QY61</accession>
<dbReference type="EMBL" id="RAHJ01000022">
    <property type="protein sequence ID" value="RJX65647.1"/>
    <property type="molecule type" value="Genomic_DNA"/>
</dbReference>
<comment type="caution">
    <text evidence="10">The sequence shown here is derived from an EMBL/GenBank/DDBJ whole genome shotgun (WGS) entry which is preliminary data.</text>
</comment>
<feature type="compositionally biased region" description="Polar residues" evidence="7">
    <location>
        <begin position="296"/>
        <end position="311"/>
    </location>
</feature>
<evidence type="ECO:0000256" key="4">
    <source>
        <dbReference type="ARBA" id="ARBA00023002"/>
    </source>
</evidence>
<feature type="transmembrane region" description="Helical" evidence="8">
    <location>
        <begin position="142"/>
        <end position="165"/>
    </location>
</feature>
<evidence type="ECO:0000256" key="6">
    <source>
        <dbReference type="ARBA" id="ARBA00023136"/>
    </source>
</evidence>
<evidence type="ECO:0000259" key="9">
    <source>
        <dbReference type="Pfam" id="PF04116"/>
    </source>
</evidence>
<keyword evidence="4" id="KW-0560">Oxidoreductase</keyword>
<keyword evidence="11" id="KW-1185">Reference proteome</keyword>
<dbReference type="Proteomes" id="UP000284322">
    <property type="component" value="Unassembled WGS sequence"/>
</dbReference>
<dbReference type="GO" id="GO:0012505">
    <property type="term" value="C:endomembrane system"/>
    <property type="evidence" value="ECO:0007669"/>
    <property type="project" value="UniProtKB-SubCell"/>
</dbReference>
<feature type="domain" description="Fatty acid hydroxylase" evidence="9">
    <location>
        <begin position="81"/>
        <end position="216"/>
    </location>
</feature>
<evidence type="ECO:0000256" key="8">
    <source>
        <dbReference type="SAM" id="Phobius"/>
    </source>
</evidence>
<reference evidence="10 11" key="1">
    <citation type="submission" date="2018-09" db="EMBL/GenBank/DDBJ databases">
        <title>Altererythrobacter sp.Ery1 and Ery12, the genome sequencing of novel strains in genus Alterythrobacter.</title>
        <authorList>
            <person name="Cheng H."/>
            <person name="Wu Y.-H."/>
            <person name="Fang C."/>
            <person name="Xu X.-W."/>
        </authorList>
    </citation>
    <scope>NUCLEOTIDE SEQUENCE [LARGE SCALE GENOMIC DNA]</scope>
    <source>
        <strain evidence="10 11">Ery12</strain>
    </source>
</reference>
<evidence type="ECO:0000256" key="7">
    <source>
        <dbReference type="SAM" id="MobiDB-lite"/>
    </source>
</evidence>
<organism evidence="10 11">
    <name type="scientific">Tsuneonella suprasediminis</name>
    <dbReference type="NCBI Taxonomy" id="2306996"/>
    <lineage>
        <taxon>Bacteria</taxon>
        <taxon>Pseudomonadati</taxon>
        <taxon>Pseudomonadota</taxon>
        <taxon>Alphaproteobacteria</taxon>
        <taxon>Sphingomonadales</taxon>
        <taxon>Erythrobacteraceae</taxon>
        <taxon>Tsuneonella</taxon>
    </lineage>
</organism>
<comment type="subcellular location">
    <subcellularLocation>
        <location evidence="1">Endomembrane system</location>
        <topology evidence="1">Multi-pass membrane protein</topology>
    </subcellularLocation>
</comment>
<sequence length="320" mass="36892">MPDFSPVDYAVPGFVLLVLIEMIWAWKVRREAYEAKDTLTSLGLGLGSTAAGVLLGGIALAAFVYTYQFRLFDIGWTWWAWIACFVLDDLAYYWIHRTGHRVRWFWASHVNHHSSQHYNLSTALRQTWTGALTLGFAFKLPLVLIGFPPAMIAVVAGFNLIYQFWIHTEAIERLPRWFEAVMNTPSHHRVHHATNPRYLDRNYAGVFIVWDRMFGTFEPEVLPREGGEPIRYGIVKQLGSFNLLHAVFHEWVAMLGDIWRAPWRHKLSYLLRPPGWSHDGSRETSDTMRERWLARQAQQETATPKQVSSENPIAGTREAA</sequence>
<proteinExistence type="predicted"/>
<protein>
    <submittedName>
        <fullName evidence="10">Sterol desaturase family protein</fullName>
    </submittedName>
</protein>